<dbReference type="Proteomes" id="UP000183287">
    <property type="component" value="Unassembled WGS sequence"/>
</dbReference>
<sequence length="70" mass="8164">MAMWEIYGRDTNAVAIQTTISRIKESIDSSGLRGHSLLLKPVDYIRSEDVKGVLRYEECFFIKRPHFVFE</sequence>
<gene>
    <name evidence="1" type="ORF">SAMN05421863_10627</name>
</gene>
<reference evidence="2" key="1">
    <citation type="submission" date="2016-10" db="EMBL/GenBank/DDBJ databases">
        <authorList>
            <person name="Varghese N."/>
            <person name="Submissions S."/>
        </authorList>
    </citation>
    <scope>NUCLEOTIDE SEQUENCE [LARGE SCALE GENOMIC DNA]</scope>
    <source>
        <strain evidence="2">Nm44</strain>
    </source>
</reference>
<evidence type="ECO:0000313" key="2">
    <source>
        <dbReference type="Proteomes" id="UP000183287"/>
    </source>
</evidence>
<evidence type="ECO:0000313" key="1">
    <source>
        <dbReference type="EMBL" id="SFM86011.1"/>
    </source>
</evidence>
<dbReference type="AlphaFoldDB" id="A0A1I4UB04"/>
<organism evidence="1 2">
    <name type="scientific">Nitrosomonas communis</name>
    <dbReference type="NCBI Taxonomy" id="44574"/>
    <lineage>
        <taxon>Bacteria</taxon>
        <taxon>Pseudomonadati</taxon>
        <taxon>Pseudomonadota</taxon>
        <taxon>Betaproteobacteria</taxon>
        <taxon>Nitrosomonadales</taxon>
        <taxon>Nitrosomonadaceae</taxon>
        <taxon>Nitrosomonas</taxon>
    </lineage>
</organism>
<name>A0A1I4UB04_9PROT</name>
<dbReference type="EMBL" id="FOUB01000062">
    <property type="protein sequence ID" value="SFM86011.1"/>
    <property type="molecule type" value="Genomic_DNA"/>
</dbReference>
<accession>A0A1I4UB04</accession>
<protein>
    <submittedName>
        <fullName evidence="1">Uncharacterized protein</fullName>
    </submittedName>
</protein>
<keyword evidence="2" id="KW-1185">Reference proteome</keyword>
<proteinExistence type="predicted"/>